<organism evidence="2 3">
    <name type="scientific">Pavo cristatus</name>
    <name type="common">Indian peafowl</name>
    <name type="synonym">Blue peafowl</name>
    <dbReference type="NCBI Taxonomy" id="9049"/>
    <lineage>
        <taxon>Eukaryota</taxon>
        <taxon>Metazoa</taxon>
        <taxon>Chordata</taxon>
        <taxon>Craniata</taxon>
        <taxon>Vertebrata</taxon>
        <taxon>Euteleostomi</taxon>
        <taxon>Archelosauria</taxon>
        <taxon>Archosauria</taxon>
        <taxon>Dinosauria</taxon>
        <taxon>Saurischia</taxon>
        <taxon>Theropoda</taxon>
        <taxon>Coelurosauria</taxon>
        <taxon>Aves</taxon>
        <taxon>Neognathae</taxon>
        <taxon>Galloanserae</taxon>
        <taxon>Galliformes</taxon>
        <taxon>Phasianidae</taxon>
        <taxon>Phasianinae</taxon>
        <taxon>Pavo</taxon>
    </lineage>
</organism>
<keyword evidence="3" id="KW-1185">Reference proteome</keyword>
<dbReference type="Ensembl" id="ENSPSTT00000008712.1">
    <property type="protein sequence ID" value="ENSPSTP00000008301.1"/>
    <property type="gene ID" value="ENSPSTG00000005862.1"/>
</dbReference>
<dbReference type="GO" id="GO:0034061">
    <property type="term" value="F:DNA polymerase activity"/>
    <property type="evidence" value="ECO:0007669"/>
    <property type="project" value="InterPro"/>
</dbReference>
<reference evidence="2" key="1">
    <citation type="submission" date="2025-08" db="UniProtKB">
        <authorList>
            <consortium name="Ensembl"/>
        </authorList>
    </citation>
    <scope>IDENTIFICATION</scope>
</reference>
<dbReference type="PRINTS" id="PR00871">
    <property type="entry name" value="DNAPOLXTDT"/>
</dbReference>
<dbReference type="Gene3D" id="3.40.50.10190">
    <property type="entry name" value="BRCT domain"/>
    <property type="match status" value="1"/>
</dbReference>
<proteinExistence type="predicted"/>
<feature type="domain" description="BRCT" evidence="1">
    <location>
        <begin position="15"/>
        <end position="110"/>
    </location>
</feature>
<name>A0A8C9L894_PAVCR</name>
<dbReference type="Proteomes" id="UP000694428">
    <property type="component" value="Unplaced"/>
</dbReference>
<evidence type="ECO:0000313" key="3">
    <source>
        <dbReference type="Proteomes" id="UP000694428"/>
    </source>
</evidence>
<dbReference type="SUPFAM" id="SSF52113">
    <property type="entry name" value="BRCT domain"/>
    <property type="match status" value="1"/>
</dbReference>
<sequence>MECELSPCPFFLGRRHRNILRYIKINLVNMEIEFLYQYMAGFRKKTTFSVFLDSDSVTHIVAENNSYPEVLDWLKGQAVGDSSRFEILDISWLTACMEMGRPVDSEMKYRMYFNGLLVEYFTSSKWYKNMKTYDV</sequence>
<evidence type="ECO:0000259" key="1">
    <source>
        <dbReference type="PROSITE" id="PS50172"/>
    </source>
</evidence>
<dbReference type="PROSITE" id="PS50172">
    <property type="entry name" value="BRCT"/>
    <property type="match status" value="1"/>
</dbReference>
<protein>
    <recommendedName>
        <fullName evidence="1">BRCT domain-containing protein</fullName>
    </recommendedName>
</protein>
<dbReference type="InterPro" id="IPR001357">
    <property type="entry name" value="BRCT_dom"/>
</dbReference>
<dbReference type="AlphaFoldDB" id="A0A8C9L894"/>
<dbReference type="InterPro" id="IPR001726">
    <property type="entry name" value="TdT/Mu"/>
</dbReference>
<dbReference type="InterPro" id="IPR036420">
    <property type="entry name" value="BRCT_dom_sf"/>
</dbReference>
<accession>A0A8C9L894</accession>
<evidence type="ECO:0000313" key="2">
    <source>
        <dbReference type="Ensembl" id="ENSPSTP00000008301.1"/>
    </source>
</evidence>
<reference evidence="2" key="2">
    <citation type="submission" date="2025-09" db="UniProtKB">
        <authorList>
            <consortium name="Ensembl"/>
        </authorList>
    </citation>
    <scope>IDENTIFICATION</scope>
</reference>